<dbReference type="Gene3D" id="3.30.720.110">
    <property type="match status" value="1"/>
</dbReference>
<feature type="domain" description="VOC" evidence="2">
    <location>
        <begin position="29"/>
        <end position="149"/>
    </location>
</feature>
<proteinExistence type="predicted"/>
<keyword evidence="1" id="KW-0732">Signal</keyword>
<keyword evidence="4" id="KW-1185">Reference proteome</keyword>
<evidence type="ECO:0000313" key="4">
    <source>
        <dbReference type="Proteomes" id="UP001319200"/>
    </source>
</evidence>
<sequence length="164" mass="18888">MKALIAVPFLILMAMTSSAQDTQSFIEYQDVYSVYITKDLKATKEFYTKWLDFEIVFEASWFVYMQSQGERKMSLALIDETHPSTPPAYGAFNGRGSFLTLQVQNAAAVYDKLKNRNAPITYHLKKEDWGQVRFGLTDPNGLYVDIVEQIEPASGYWEKYLPRE</sequence>
<name>A0AAP2DKB9_9BACT</name>
<dbReference type="RefSeq" id="WP_254163547.1">
    <property type="nucleotide sequence ID" value="NZ_JAHESF010000010.1"/>
</dbReference>
<gene>
    <name evidence="3" type="ORF">KK083_12360</name>
</gene>
<dbReference type="Pfam" id="PF00903">
    <property type="entry name" value="Glyoxalase"/>
    <property type="match status" value="1"/>
</dbReference>
<feature type="chain" id="PRO_5042997007" evidence="1">
    <location>
        <begin position="20"/>
        <end position="164"/>
    </location>
</feature>
<evidence type="ECO:0000313" key="3">
    <source>
        <dbReference type="EMBL" id="MBT1697676.1"/>
    </source>
</evidence>
<dbReference type="Proteomes" id="UP001319200">
    <property type="component" value="Unassembled WGS sequence"/>
</dbReference>
<dbReference type="EMBL" id="JAHESF010000010">
    <property type="protein sequence ID" value="MBT1697676.1"/>
    <property type="molecule type" value="Genomic_DNA"/>
</dbReference>
<protein>
    <submittedName>
        <fullName evidence="3">VOC family protein</fullName>
    </submittedName>
</protein>
<dbReference type="SUPFAM" id="SSF54593">
    <property type="entry name" value="Glyoxalase/Bleomycin resistance protein/Dihydroxybiphenyl dioxygenase"/>
    <property type="match status" value="1"/>
</dbReference>
<reference evidence="3 4" key="1">
    <citation type="submission" date="2021-05" db="EMBL/GenBank/DDBJ databases">
        <title>A Polyphasic approach of four new species of the genus Ohtaekwangia: Ohtaekwangia histidinii sp. nov., Ohtaekwangia cretensis sp. nov., Ohtaekwangia indiensis sp. nov., Ohtaekwangia reichenbachii sp. nov. from diverse environment.</title>
        <authorList>
            <person name="Octaviana S."/>
        </authorList>
    </citation>
    <scope>NUCLEOTIDE SEQUENCE [LARGE SCALE GENOMIC DNA]</scope>
    <source>
        <strain evidence="3 4">PWU4</strain>
    </source>
</reference>
<accession>A0AAP2DKB9</accession>
<feature type="signal peptide" evidence="1">
    <location>
        <begin position="1"/>
        <end position="19"/>
    </location>
</feature>
<organism evidence="3 4">
    <name type="scientific">Chryseosolibacter histidini</name>
    <dbReference type="NCBI Taxonomy" id="2782349"/>
    <lineage>
        <taxon>Bacteria</taxon>
        <taxon>Pseudomonadati</taxon>
        <taxon>Bacteroidota</taxon>
        <taxon>Cytophagia</taxon>
        <taxon>Cytophagales</taxon>
        <taxon>Chryseotaleaceae</taxon>
        <taxon>Chryseosolibacter</taxon>
    </lineage>
</organism>
<dbReference type="Gene3D" id="3.30.720.120">
    <property type="match status" value="1"/>
</dbReference>
<dbReference type="AlphaFoldDB" id="A0AAP2DKB9"/>
<evidence type="ECO:0000259" key="2">
    <source>
        <dbReference type="PROSITE" id="PS51819"/>
    </source>
</evidence>
<comment type="caution">
    <text evidence="3">The sequence shown here is derived from an EMBL/GenBank/DDBJ whole genome shotgun (WGS) entry which is preliminary data.</text>
</comment>
<dbReference type="InterPro" id="IPR037523">
    <property type="entry name" value="VOC_core"/>
</dbReference>
<dbReference type="InterPro" id="IPR029068">
    <property type="entry name" value="Glyas_Bleomycin-R_OHBP_Dase"/>
</dbReference>
<dbReference type="PROSITE" id="PS51819">
    <property type="entry name" value="VOC"/>
    <property type="match status" value="1"/>
</dbReference>
<evidence type="ECO:0000256" key="1">
    <source>
        <dbReference type="SAM" id="SignalP"/>
    </source>
</evidence>
<dbReference type="InterPro" id="IPR004360">
    <property type="entry name" value="Glyas_Fos-R_dOase_dom"/>
</dbReference>